<evidence type="ECO:0000256" key="4">
    <source>
        <dbReference type="ARBA" id="ARBA00022989"/>
    </source>
</evidence>
<evidence type="ECO:0000256" key="7">
    <source>
        <dbReference type="ARBA" id="ARBA00029447"/>
    </source>
</evidence>
<keyword evidence="4 9" id="KW-1133">Transmembrane helix</keyword>
<dbReference type="Gene3D" id="1.10.287.950">
    <property type="entry name" value="Methyl-accepting chemotaxis protein"/>
    <property type="match status" value="1"/>
</dbReference>
<dbReference type="InterPro" id="IPR033480">
    <property type="entry name" value="sCache_2"/>
</dbReference>
<sequence length="535" mass="57211">MRVNTRLFIIMAASLLALLSIAAVALLSTRATLVQEKREQITHLLRMAEGTMSHFQKLEEKGLPRADAQKQAIAALNALKVDDIYFFGRNPQNVVMFHPNKDRVGKVDMGSTLPDGRTTVAVYEEALQKDHYGLVTIQTSRKGSKEEFPKLNGVVRFEPWGWMVGTGIFIDDIDQLFWSQARTLLIIAAIGMITLAGLILLVSRSIMQSLGGDPNYAAQVVKAIADGDLGTDIAVQGPPHSLLAAMREMQLKLRQMIEEIRLAATHINQASRQLSSDMDKVHEVSGVASSSTSSAAAAIEQLSVSIDHVTASARDTESGSRGTVELARQGEALAAQAADGIRNIAGQVHAASDMVGKLAERTRNISGIAETIRDIANQTNLLALNAAIEAARAGETGRGFAVVADEVRKLAERTATATDEISTIVQAVVSETGSVSNQMDDIRPAVEGGVEQVQQAAQTLDAISKQASQALENVHNVVVAMGEQSQAGTNIAGNVEQVAGVVEETQNSVSNAVQAVRAIDQQADTLQQTVGRFRL</sequence>
<dbReference type="SUPFAM" id="SSF58104">
    <property type="entry name" value="Methyl-accepting chemotaxis protein (MCP) signaling domain"/>
    <property type="match status" value="1"/>
</dbReference>
<dbReference type="CDD" id="cd11386">
    <property type="entry name" value="MCP_signal"/>
    <property type="match status" value="1"/>
</dbReference>
<reference evidence="11 12" key="1">
    <citation type="submission" date="2017-02" db="EMBL/GenBank/DDBJ databases">
        <title>Chromobacterium haemolyticum H5244.</title>
        <authorList>
            <person name="Gulvik C.A."/>
        </authorList>
    </citation>
    <scope>NUCLEOTIDE SEQUENCE [LARGE SCALE GENOMIC DNA]</scope>
    <source>
        <strain evidence="11 12">H5244</strain>
    </source>
</reference>
<dbReference type="Gene3D" id="3.30.450.20">
    <property type="entry name" value="PAS domain"/>
    <property type="match status" value="1"/>
</dbReference>
<dbReference type="PRINTS" id="PR00260">
    <property type="entry name" value="CHEMTRNSDUCR"/>
</dbReference>
<dbReference type="PANTHER" id="PTHR32089">
    <property type="entry name" value="METHYL-ACCEPTING CHEMOTAXIS PROTEIN MCPB"/>
    <property type="match status" value="1"/>
</dbReference>
<comment type="caution">
    <text evidence="11">The sequence shown here is derived from an EMBL/GenBank/DDBJ whole genome shotgun (WGS) entry which is preliminary data.</text>
</comment>
<protein>
    <submittedName>
        <fullName evidence="11">Chemotaxis protein</fullName>
    </submittedName>
</protein>
<dbReference type="SMART" id="SM01049">
    <property type="entry name" value="Cache_2"/>
    <property type="match status" value="1"/>
</dbReference>
<proteinExistence type="inferred from homology"/>
<keyword evidence="2" id="KW-1003">Cell membrane</keyword>
<evidence type="ECO:0000313" key="12">
    <source>
        <dbReference type="Proteomes" id="UP000192721"/>
    </source>
</evidence>
<evidence type="ECO:0000256" key="1">
    <source>
        <dbReference type="ARBA" id="ARBA00004651"/>
    </source>
</evidence>
<comment type="similarity">
    <text evidence="7">Belongs to the methyl-accepting chemotaxis (MCP) protein family.</text>
</comment>
<dbReference type="FunFam" id="1.10.287.950:FF:000001">
    <property type="entry name" value="Methyl-accepting chemotaxis sensory transducer"/>
    <property type="match status" value="1"/>
</dbReference>
<dbReference type="InterPro" id="IPR004089">
    <property type="entry name" value="MCPsignal_dom"/>
</dbReference>
<evidence type="ECO:0000256" key="2">
    <source>
        <dbReference type="ARBA" id="ARBA00022475"/>
    </source>
</evidence>
<dbReference type="GO" id="GO:0007165">
    <property type="term" value="P:signal transduction"/>
    <property type="evidence" value="ECO:0007669"/>
    <property type="project" value="UniProtKB-KW"/>
</dbReference>
<dbReference type="SMART" id="SM00283">
    <property type="entry name" value="MA"/>
    <property type="match status" value="1"/>
</dbReference>
<name>A0A1W0D4R0_9NEIS</name>
<evidence type="ECO:0000256" key="9">
    <source>
        <dbReference type="SAM" id="Phobius"/>
    </source>
</evidence>
<dbReference type="GO" id="GO:0006935">
    <property type="term" value="P:chemotaxis"/>
    <property type="evidence" value="ECO:0007669"/>
    <property type="project" value="InterPro"/>
</dbReference>
<dbReference type="Pfam" id="PF00015">
    <property type="entry name" value="MCPsignal"/>
    <property type="match status" value="1"/>
</dbReference>
<evidence type="ECO:0000313" key="11">
    <source>
        <dbReference type="EMBL" id="OQS41923.1"/>
    </source>
</evidence>
<dbReference type="EMBL" id="MUKV01000006">
    <property type="protein sequence ID" value="OQS41923.1"/>
    <property type="molecule type" value="Genomic_DNA"/>
</dbReference>
<comment type="subcellular location">
    <subcellularLocation>
        <location evidence="1">Cell membrane</location>
        <topology evidence="1">Multi-pass membrane protein</topology>
    </subcellularLocation>
</comment>
<organism evidence="11 12">
    <name type="scientific">Chromobacterium haemolyticum</name>
    <dbReference type="NCBI Taxonomy" id="394935"/>
    <lineage>
        <taxon>Bacteria</taxon>
        <taxon>Pseudomonadati</taxon>
        <taxon>Pseudomonadota</taxon>
        <taxon>Betaproteobacteria</taxon>
        <taxon>Neisseriales</taxon>
        <taxon>Chromobacteriaceae</taxon>
        <taxon>Chromobacterium</taxon>
    </lineage>
</organism>
<feature type="domain" description="Methyl-accepting transducer" evidence="10">
    <location>
        <begin position="263"/>
        <end position="499"/>
    </location>
</feature>
<dbReference type="PANTHER" id="PTHR32089:SF112">
    <property type="entry name" value="LYSOZYME-LIKE PROTEIN-RELATED"/>
    <property type="match status" value="1"/>
</dbReference>
<evidence type="ECO:0000256" key="3">
    <source>
        <dbReference type="ARBA" id="ARBA00022692"/>
    </source>
</evidence>
<evidence type="ECO:0000256" key="8">
    <source>
        <dbReference type="PROSITE-ProRule" id="PRU00284"/>
    </source>
</evidence>
<accession>A0A1W0D4R0</accession>
<evidence type="ECO:0000256" key="5">
    <source>
        <dbReference type="ARBA" id="ARBA00023136"/>
    </source>
</evidence>
<keyword evidence="3 9" id="KW-0812">Transmembrane</keyword>
<dbReference type="PROSITE" id="PS50111">
    <property type="entry name" value="CHEMOTAXIS_TRANSDUC_2"/>
    <property type="match status" value="1"/>
</dbReference>
<dbReference type="Pfam" id="PF17200">
    <property type="entry name" value="sCache_2"/>
    <property type="match status" value="1"/>
</dbReference>
<keyword evidence="6 8" id="KW-0807">Transducer</keyword>
<gene>
    <name evidence="11" type="ORF">B0T45_06700</name>
</gene>
<feature type="transmembrane region" description="Helical" evidence="9">
    <location>
        <begin position="184"/>
        <end position="202"/>
    </location>
</feature>
<dbReference type="AlphaFoldDB" id="A0A1W0D4R0"/>
<dbReference type="GO" id="GO:0005886">
    <property type="term" value="C:plasma membrane"/>
    <property type="evidence" value="ECO:0007669"/>
    <property type="project" value="UniProtKB-SubCell"/>
</dbReference>
<dbReference type="RefSeq" id="WP_043635538.1">
    <property type="nucleotide sequence ID" value="NZ_CP109905.1"/>
</dbReference>
<dbReference type="GO" id="GO:0004888">
    <property type="term" value="F:transmembrane signaling receptor activity"/>
    <property type="evidence" value="ECO:0007669"/>
    <property type="project" value="InterPro"/>
</dbReference>
<dbReference type="Proteomes" id="UP000192721">
    <property type="component" value="Unassembled WGS sequence"/>
</dbReference>
<keyword evidence="5 9" id="KW-0472">Membrane</keyword>
<dbReference type="InterPro" id="IPR004090">
    <property type="entry name" value="Chemotax_Me-accpt_rcpt"/>
</dbReference>
<evidence type="ECO:0000256" key="6">
    <source>
        <dbReference type="ARBA" id="ARBA00023224"/>
    </source>
</evidence>
<evidence type="ECO:0000259" key="10">
    <source>
        <dbReference type="PROSITE" id="PS50111"/>
    </source>
</evidence>